<gene>
    <name evidence="3" type="ORF">QE412_002666</name>
</gene>
<comment type="caution">
    <text evidence="3">The sequence shown here is derived from an EMBL/GenBank/DDBJ whole genome shotgun (WGS) entry which is preliminary data.</text>
</comment>
<sequence>MPASLRVLLESGAFDLRPVTPLDDEILDHPISWVHSSDMLDPTPWLERGNLLLTNGAQFSSTPDADEVAAYCRRLRDLGAAGLGFAVDVIHPAIPRPVVEACAREGVPLIQVAGPVPFIGIIRFVADLIAADRAARFSWLLDAQRSVARAAVRDDGLREILRTLSRLLDTWVELYDAAGAPVPLRGLRPVPRQLAVEVGREVRMLLERRTPASLLVPPPDGALLQTIGQSSRLRGVLAVGAREPLDPAGKDLVATVVALASVALEQQRQLQASLRGVRSATVELLLGAQRSTAERVAETAWGGLPTGAVHVAVMPGGAAVGGLLDELDLAAVAPQHLFYAPHGDDVVVIFADDVRDALSMLVERHRLRVGTAPYPPGEPFATVVRQAAHAARSATAGRVSAYDDMPGRGLVGVLREGGGDLLAQTLLQPLAALPSVDRRRLRESARAWIEANGAWDPAARALGIHRHTLKARIAQLERVLELDLSTFAGRAELWAALELRDDAAKDQGRD</sequence>
<name>A0ABU0TWP5_MICTR</name>
<evidence type="ECO:0000313" key="4">
    <source>
        <dbReference type="Proteomes" id="UP001226691"/>
    </source>
</evidence>
<keyword evidence="4" id="KW-1185">Reference proteome</keyword>
<evidence type="ECO:0000259" key="1">
    <source>
        <dbReference type="Pfam" id="PF07905"/>
    </source>
</evidence>
<dbReference type="InterPro" id="IPR051448">
    <property type="entry name" value="CdaR-like_regulators"/>
</dbReference>
<dbReference type="InterPro" id="IPR012914">
    <property type="entry name" value="PucR_dom"/>
</dbReference>
<dbReference type="Gene3D" id="1.10.10.2840">
    <property type="entry name" value="PucR C-terminal helix-turn-helix domain"/>
    <property type="match status" value="1"/>
</dbReference>
<evidence type="ECO:0000313" key="3">
    <source>
        <dbReference type="EMBL" id="MDQ1124093.1"/>
    </source>
</evidence>
<accession>A0ABU0TWP5</accession>
<proteinExistence type="predicted"/>
<dbReference type="Pfam" id="PF13556">
    <property type="entry name" value="HTH_30"/>
    <property type="match status" value="1"/>
</dbReference>
<dbReference type="PANTHER" id="PTHR33744:SF1">
    <property type="entry name" value="DNA-BINDING TRANSCRIPTIONAL ACTIVATOR ADER"/>
    <property type="match status" value="1"/>
</dbReference>
<reference evidence="3 4" key="1">
    <citation type="submission" date="2023-07" db="EMBL/GenBank/DDBJ databases">
        <title>Functional and genomic diversity of the sorghum phyllosphere microbiome.</title>
        <authorList>
            <person name="Shade A."/>
        </authorList>
    </citation>
    <scope>NUCLEOTIDE SEQUENCE [LARGE SCALE GENOMIC DNA]</scope>
    <source>
        <strain evidence="3 4">SORGH_AS_1207</strain>
    </source>
</reference>
<organism evidence="3 4">
    <name type="scientific">Microbacterium trichothecenolyticum</name>
    <name type="common">Aureobacterium trichothecenolyticum</name>
    <dbReference type="NCBI Taxonomy" id="69370"/>
    <lineage>
        <taxon>Bacteria</taxon>
        <taxon>Bacillati</taxon>
        <taxon>Actinomycetota</taxon>
        <taxon>Actinomycetes</taxon>
        <taxon>Micrococcales</taxon>
        <taxon>Microbacteriaceae</taxon>
        <taxon>Microbacterium</taxon>
    </lineage>
</organism>
<dbReference type="EMBL" id="JAUTBF010000001">
    <property type="protein sequence ID" value="MDQ1124093.1"/>
    <property type="molecule type" value="Genomic_DNA"/>
</dbReference>
<feature type="domain" description="PucR C-terminal helix-turn-helix" evidence="2">
    <location>
        <begin position="441"/>
        <end position="498"/>
    </location>
</feature>
<dbReference type="Proteomes" id="UP001226691">
    <property type="component" value="Unassembled WGS sequence"/>
</dbReference>
<dbReference type="PANTHER" id="PTHR33744">
    <property type="entry name" value="CARBOHYDRATE DIACID REGULATOR"/>
    <property type="match status" value="1"/>
</dbReference>
<dbReference type="Pfam" id="PF07905">
    <property type="entry name" value="PucR"/>
    <property type="match status" value="1"/>
</dbReference>
<feature type="domain" description="Purine catabolism PurC-like" evidence="1">
    <location>
        <begin position="25"/>
        <end position="129"/>
    </location>
</feature>
<protein>
    <submittedName>
        <fullName evidence="3">Purine catabolism regulator</fullName>
    </submittedName>
</protein>
<dbReference type="RefSeq" id="WP_307484572.1">
    <property type="nucleotide sequence ID" value="NZ_JAUTBF010000001.1"/>
</dbReference>
<evidence type="ECO:0000259" key="2">
    <source>
        <dbReference type="Pfam" id="PF13556"/>
    </source>
</evidence>
<dbReference type="InterPro" id="IPR025736">
    <property type="entry name" value="PucR_C-HTH_dom"/>
</dbReference>
<dbReference type="InterPro" id="IPR042070">
    <property type="entry name" value="PucR_C-HTH_sf"/>
</dbReference>